<feature type="domain" description="Replication-associated protein G2P N-terminal" evidence="1">
    <location>
        <begin position="5"/>
        <end position="242"/>
    </location>
</feature>
<organism evidence="3 4">
    <name type="scientific">Novosphingobium album</name>
    <name type="common">ex Liu et al. 2023</name>
    <dbReference type="NCBI Taxonomy" id="3031130"/>
    <lineage>
        <taxon>Bacteria</taxon>
        <taxon>Pseudomonadati</taxon>
        <taxon>Pseudomonadota</taxon>
        <taxon>Alphaproteobacteria</taxon>
        <taxon>Sphingomonadales</taxon>
        <taxon>Sphingomonadaceae</taxon>
        <taxon>Novosphingobium</taxon>
    </lineage>
</organism>
<evidence type="ECO:0000259" key="1">
    <source>
        <dbReference type="Pfam" id="PF05144"/>
    </source>
</evidence>
<feature type="domain" description="Replication-associated protein G2P C-terminal" evidence="2">
    <location>
        <begin position="285"/>
        <end position="342"/>
    </location>
</feature>
<evidence type="ECO:0000313" key="4">
    <source>
        <dbReference type="Proteomes" id="UP001216253"/>
    </source>
</evidence>
<evidence type="ECO:0000259" key="2">
    <source>
        <dbReference type="Pfam" id="PF05155"/>
    </source>
</evidence>
<protein>
    <submittedName>
        <fullName evidence="3">Phage/plasmid replication protein, II/X family</fullName>
    </submittedName>
</protein>
<dbReference type="Proteomes" id="UP001216253">
    <property type="component" value="Unassembled WGS sequence"/>
</dbReference>
<gene>
    <name evidence="3" type="ORF">PYV00_09165</name>
</gene>
<dbReference type="Pfam" id="PF05155">
    <property type="entry name" value="G2P_X_C"/>
    <property type="match status" value="1"/>
</dbReference>
<dbReference type="EMBL" id="JARESE010000028">
    <property type="protein sequence ID" value="MDE8651888.1"/>
    <property type="molecule type" value="Genomic_DNA"/>
</dbReference>
<dbReference type="InterPro" id="IPR006516">
    <property type="entry name" value="G2P"/>
</dbReference>
<dbReference type="NCBIfam" id="TIGR01629">
    <property type="entry name" value="rep_II_X"/>
    <property type="match status" value="1"/>
</dbReference>
<keyword evidence="4" id="KW-1185">Reference proteome</keyword>
<dbReference type="RefSeq" id="WP_275227970.1">
    <property type="nucleotide sequence ID" value="NZ_JARESE010000028.1"/>
</dbReference>
<accession>A0ABT5WPD4</accession>
<evidence type="ECO:0000313" key="3">
    <source>
        <dbReference type="EMBL" id="MDE8651888.1"/>
    </source>
</evidence>
<dbReference type="InterPro" id="IPR022686">
    <property type="entry name" value="G2P_N"/>
</dbReference>
<reference evidence="3 4" key="1">
    <citation type="submission" date="2023-03" db="EMBL/GenBank/DDBJ databases">
        <title>NovoSphingobium album sp. nov. isolated from polycyclic aromatic hydrocarbons- and heavy-metal polluted soil.</title>
        <authorList>
            <person name="Liu Z."/>
            <person name="Wang K."/>
        </authorList>
    </citation>
    <scope>NUCLEOTIDE SEQUENCE [LARGE SCALE GENOMIC DNA]</scope>
    <source>
        <strain evidence="3 4">H3SJ31-1</strain>
    </source>
</reference>
<dbReference type="Pfam" id="PF05144">
    <property type="entry name" value="Phage_CRI"/>
    <property type="match status" value="1"/>
</dbReference>
<proteinExistence type="predicted"/>
<dbReference type="InterPro" id="IPR022688">
    <property type="entry name" value="G2P_C"/>
</dbReference>
<name>A0ABT5WPD4_9SPHN</name>
<sequence>MSAVMVDFLTVETPDPFGQVIHGGEVVKVDRDGEVEWSTRCKLSVKGSWDGQLVVRNLMADDVICPGFGTKRSGLELSGNPAKFLQGHNLFGVGDPTELIRRVVDRVGSVLFPGTSMLPVDLGMGQISRIDLTASWLLDRAEDVLPFLRAMEERVWCPYRGRGVQSEPGTLYYGYSAKGKRAKDWQLKLYSKGLEVARRRLPGPAMEVPGLLDEVNRTVRVELTLRTAELKRLGLRKLSDWTPEKAGDVWRSYVDRLNFGESAMTLDATDLAGILKPRLLDAVASWKAGNDMRAGRSKTSFYRLRQEVLEACGYDIASPVPKSNVVPLRRVIEAKPAQRPSWADQLTAALEQAA</sequence>
<comment type="caution">
    <text evidence="3">The sequence shown here is derived from an EMBL/GenBank/DDBJ whole genome shotgun (WGS) entry which is preliminary data.</text>
</comment>